<sequence>MSETAHSEKQLEAVRDAVAEALGDAYDCVRVWSAWGYGTMSSDDFVRVAADDDRVHEIATAALDASGVAEIVSALRLVAMRTVLTSGVRAVVDAALAKAGYPHVEPQAPRFADTGCSQCGKSLGPGDAGVSRCSEHSEPVRHVRICGENL</sequence>
<dbReference type="Proteomes" id="UP000245712">
    <property type="component" value="Unassembled WGS sequence"/>
</dbReference>
<organism evidence="1 2">
    <name type="scientific">Paraburkholderia unamae</name>
    <dbReference type="NCBI Taxonomy" id="219649"/>
    <lineage>
        <taxon>Bacteria</taxon>
        <taxon>Pseudomonadati</taxon>
        <taxon>Pseudomonadota</taxon>
        <taxon>Betaproteobacteria</taxon>
        <taxon>Burkholderiales</taxon>
        <taxon>Burkholderiaceae</taxon>
        <taxon>Paraburkholderia</taxon>
    </lineage>
</organism>
<reference evidence="1 2" key="1">
    <citation type="submission" date="2018-05" db="EMBL/GenBank/DDBJ databases">
        <title>Genomic Encyclopedia of Type Strains, Phase IV (KMG-V): Genome sequencing to study the core and pangenomes of soil and plant-associated prokaryotes.</title>
        <authorList>
            <person name="Whitman W."/>
        </authorList>
    </citation>
    <scope>NUCLEOTIDE SEQUENCE [LARGE SCALE GENOMIC DNA]</scope>
    <source>
        <strain evidence="1 2">SCZa-39</strain>
    </source>
</reference>
<dbReference type="EMBL" id="QEOB01000005">
    <property type="protein sequence ID" value="PVX84322.1"/>
    <property type="molecule type" value="Genomic_DNA"/>
</dbReference>
<gene>
    <name evidence="1" type="ORF">C7402_105163</name>
</gene>
<protein>
    <submittedName>
        <fullName evidence="1">Uncharacterized protein</fullName>
    </submittedName>
</protein>
<proteinExistence type="predicted"/>
<name>A0ABX5KPZ2_9BURK</name>
<accession>A0ABX5KPZ2</accession>
<evidence type="ECO:0000313" key="1">
    <source>
        <dbReference type="EMBL" id="PVX84322.1"/>
    </source>
</evidence>
<evidence type="ECO:0000313" key="2">
    <source>
        <dbReference type="Proteomes" id="UP000245712"/>
    </source>
</evidence>
<keyword evidence="2" id="KW-1185">Reference proteome</keyword>
<dbReference type="RefSeq" id="WP_116610884.1">
    <property type="nucleotide sequence ID" value="NZ_QEOB01000005.1"/>
</dbReference>
<comment type="caution">
    <text evidence="1">The sequence shown here is derived from an EMBL/GenBank/DDBJ whole genome shotgun (WGS) entry which is preliminary data.</text>
</comment>